<feature type="domain" description="Rhodanese" evidence="1">
    <location>
        <begin position="37"/>
        <end position="120"/>
    </location>
</feature>
<dbReference type="PANTHER" id="PTHR45431">
    <property type="entry name" value="RHODANESE-LIKE DOMAIN-CONTAINING PROTEIN 15, CHLOROPLASTIC"/>
    <property type="match status" value="1"/>
</dbReference>
<comment type="caution">
    <text evidence="2">The sequence shown here is derived from an EMBL/GenBank/DDBJ whole genome shotgun (WGS) entry which is preliminary data.</text>
</comment>
<proteinExistence type="predicted"/>
<dbReference type="InterPro" id="IPR052367">
    <property type="entry name" value="Thiosulfate_ST/Rhodanese-like"/>
</dbReference>
<evidence type="ECO:0000313" key="3">
    <source>
        <dbReference type="Proteomes" id="UP000770785"/>
    </source>
</evidence>
<keyword evidence="3" id="KW-1185">Reference proteome</keyword>
<dbReference type="Pfam" id="PF00581">
    <property type="entry name" value="Rhodanese"/>
    <property type="match status" value="1"/>
</dbReference>
<protein>
    <submittedName>
        <fullName evidence="2">Rhodanese-related sulfurtransferase</fullName>
    </submittedName>
</protein>
<dbReference type="EMBL" id="JAATJH010000005">
    <property type="protein sequence ID" value="NJC27531.1"/>
    <property type="molecule type" value="Genomic_DNA"/>
</dbReference>
<gene>
    <name evidence="2" type="ORF">GGR27_003048</name>
</gene>
<dbReference type="Gene3D" id="3.40.250.10">
    <property type="entry name" value="Rhodanese-like domain"/>
    <property type="match status" value="1"/>
</dbReference>
<dbReference type="RefSeq" id="WP_168038716.1">
    <property type="nucleotide sequence ID" value="NZ_JAATJH010000005.1"/>
</dbReference>
<name>A0ABX0XF63_9BACT</name>
<dbReference type="InterPro" id="IPR036873">
    <property type="entry name" value="Rhodanese-like_dom_sf"/>
</dbReference>
<reference evidence="2 3" key="1">
    <citation type="submission" date="2020-03" db="EMBL/GenBank/DDBJ databases">
        <title>Genomic Encyclopedia of Type Strains, Phase IV (KMG-IV): sequencing the most valuable type-strain genomes for metagenomic binning, comparative biology and taxonomic classification.</title>
        <authorList>
            <person name="Goeker M."/>
        </authorList>
    </citation>
    <scope>NUCLEOTIDE SEQUENCE [LARGE SCALE GENOMIC DNA]</scope>
    <source>
        <strain evidence="2 3">DSM 105096</strain>
    </source>
</reference>
<dbReference type="Proteomes" id="UP000770785">
    <property type="component" value="Unassembled WGS sequence"/>
</dbReference>
<dbReference type="PROSITE" id="PS50206">
    <property type="entry name" value="RHODANESE_3"/>
    <property type="match status" value="1"/>
</dbReference>
<organism evidence="2 3">
    <name type="scientific">Neolewinella antarctica</name>
    <dbReference type="NCBI Taxonomy" id="442734"/>
    <lineage>
        <taxon>Bacteria</taxon>
        <taxon>Pseudomonadati</taxon>
        <taxon>Bacteroidota</taxon>
        <taxon>Saprospiria</taxon>
        <taxon>Saprospirales</taxon>
        <taxon>Lewinellaceae</taxon>
        <taxon>Neolewinella</taxon>
    </lineage>
</organism>
<dbReference type="CDD" id="cd00158">
    <property type="entry name" value="RHOD"/>
    <property type="match status" value="1"/>
</dbReference>
<dbReference type="PANTHER" id="PTHR45431:SF3">
    <property type="entry name" value="RHODANESE-LIKE DOMAIN-CONTAINING PROTEIN 15, CHLOROPLASTIC"/>
    <property type="match status" value="1"/>
</dbReference>
<dbReference type="SUPFAM" id="SSF52821">
    <property type="entry name" value="Rhodanese/Cell cycle control phosphatase"/>
    <property type="match status" value="1"/>
</dbReference>
<dbReference type="InterPro" id="IPR001763">
    <property type="entry name" value="Rhodanese-like_dom"/>
</dbReference>
<evidence type="ECO:0000313" key="2">
    <source>
        <dbReference type="EMBL" id="NJC27531.1"/>
    </source>
</evidence>
<accession>A0ABX0XF63</accession>
<sequence>MPKPPVGPPACPIPRWQLLKRELVNVSPQEFDRLRESAPAGTLIDVRAPTEYAAYHLDGAVNLNYLGPDFLEEMDELDATAQYLVYCRSGRRSVRACTLMRNAGFTNLIHLDGGINAYEI</sequence>
<evidence type="ECO:0000259" key="1">
    <source>
        <dbReference type="PROSITE" id="PS50206"/>
    </source>
</evidence>
<dbReference type="SMART" id="SM00450">
    <property type="entry name" value="RHOD"/>
    <property type="match status" value="1"/>
</dbReference>